<keyword evidence="8 10" id="KW-0472">Membrane</keyword>
<dbReference type="GO" id="GO:0006886">
    <property type="term" value="P:intracellular protein transport"/>
    <property type="evidence" value="ECO:0007669"/>
    <property type="project" value="InterPro"/>
</dbReference>
<evidence type="ECO:0000256" key="7">
    <source>
        <dbReference type="ARBA" id="ARBA00023034"/>
    </source>
</evidence>
<dbReference type="Gene3D" id="1.25.10.10">
    <property type="entry name" value="Leucine-rich Repeat Variant"/>
    <property type="match status" value="1"/>
</dbReference>
<proteinExistence type="predicted"/>
<comment type="subunit">
    <text evidence="10">Oligomeric complex that consists of at least the alpha, beta, beta', gamma, delta, epsilon and zeta subunits.</text>
</comment>
<evidence type="ECO:0000256" key="4">
    <source>
        <dbReference type="ARBA" id="ARBA00022737"/>
    </source>
</evidence>
<dbReference type="InterPro" id="IPR016024">
    <property type="entry name" value="ARM-type_fold"/>
</dbReference>
<dbReference type="Pfam" id="PF07718">
    <property type="entry name" value="Coatamer_beta_C"/>
    <property type="match status" value="1"/>
</dbReference>
<dbReference type="InterPro" id="IPR011710">
    <property type="entry name" value="Coatomer_bsu_C"/>
</dbReference>
<dbReference type="InterPro" id="IPR011989">
    <property type="entry name" value="ARM-like"/>
</dbReference>
<name>A0A077RBM0_9BASI</name>
<keyword evidence="6 10" id="KW-0653">Protein transport</keyword>
<evidence type="ECO:0000256" key="9">
    <source>
        <dbReference type="ARBA" id="ARBA00023329"/>
    </source>
</evidence>
<sequence>MMSSEVIAYTVVAPDPSSDGIELSTQDLRNNLQRGSDEVKLETLRRIIVSTLNGSPQPTLLMPIIQYVLPSRNKQLKKMLHFYWEVCPKLDEKGNLKQEMILVCNAIRNDLQHPNEYIRGSTLRFLQKVKEPELLEPLIPTIRQCLEHRHSYVRKNAVFCVYSIYQQNENLIVDAPELMETFLAAEADTTCKRNAFVLLCHTAPERAVQYFLGLGDQVASQDELMQLAIIELIRKNCRGESPNRPRYIRSVSELLAAPSHSVKYEAATTLTTLTQNAAAVKATASALIELIVKESDNNVKLIVLDRLDALRTKHEHVIDPLVMDLLRVLSSPDMDVRRKALRIALEMVSSRNIEEVVLLLKKELMKTVDSSQSQDKNLEYRQLLIQSIHTCAIKFSEVASNVVHVLMEFLGDSSNPSAVDVIAFVREVVEKFPNLRSSIVDKLLKTFTEIKSGKVFRGALWIVGEYCASIEDIKEAMQQIRKVVGEVPILAAEENLLESSTAEADVGAEEESDPTSSSSALGGASKPKSSAANRVRADGTYATETAFSSEANQVARLEAVKNASKPPLRSLLLLGDFYTGTVLASTLTKLVLRFGELSSDAAAKNSLRAESMLIMISIVRVGQSKFSASPIDEDSTERIMACVETLASSVENSQPESQEAKEVYLHDTKAAYTKMIEHEQAKAAEKLAKETKVVKIQPDDLLSFRQFSKKAADGAAEEYEKELTQATGTAEAAKDDFISKLARVVQLTGFSDPVYAEAYVNVHQFDILLDVLVVNQTAETLQNLSIEFATLGDLKLVERPSNYTLAPYSYQSIKATIKVSSTETGVIFGNIIYEGAAGTGTQSAGDSKCVVLNDIHIDIMDYIHPAYCNESAFRAMWTEFEWENKVNVSTSITDLREYLAHIMNSTNMSCLTPEASLAGECGFLSANMYARSLFGEDALANLSIELLPDGKTIQGHVRIRSKTQGIALSLGDKITLAQKNANKD</sequence>
<dbReference type="InterPro" id="IPR016460">
    <property type="entry name" value="COPB1"/>
</dbReference>
<evidence type="ECO:0000256" key="8">
    <source>
        <dbReference type="ARBA" id="ARBA00023136"/>
    </source>
</evidence>
<keyword evidence="7 10" id="KW-0333">Golgi apparatus</keyword>
<evidence type="ECO:0000256" key="3">
    <source>
        <dbReference type="ARBA" id="ARBA00022490"/>
    </source>
</evidence>
<evidence type="ECO:0000256" key="2">
    <source>
        <dbReference type="ARBA" id="ARBA00022448"/>
    </source>
</evidence>
<reference evidence="15" key="1">
    <citation type="journal article" date="2014" name="Genome Biol. Evol.">
        <title>Gene Loss Rather Than Gene Gain Is Associated with a Host Jump from Monocots to Dicots in the Smut Fungus Melanopsichium pennsylvanicum.</title>
        <authorList>
            <person name="Sharma R."/>
            <person name="Mishra B."/>
            <person name="Runge F."/>
            <person name="Thines M."/>
        </authorList>
    </citation>
    <scope>NUCLEOTIDE SEQUENCE</scope>
    <source>
        <strain evidence="15">4</strain>
    </source>
</reference>
<keyword evidence="2 10" id="KW-0813">Transport</keyword>
<evidence type="ECO:0000259" key="12">
    <source>
        <dbReference type="Pfam" id="PF01602"/>
    </source>
</evidence>
<dbReference type="PIRSF" id="PIRSF005727">
    <property type="entry name" value="Coatomer_beta_subunit"/>
    <property type="match status" value="1"/>
</dbReference>
<evidence type="ECO:0000256" key="11">
    <source>
        <dbReference type="SAM" id="MobiDB-lite"/>
    </source>
</evidence>
<dbReference type="Pfam" id="PF14806">
    <property type="entry name" value="Coatomer_b_Cpla"/>
    <property type="match status" value="1"/>
</dbReference>
<keyword evidence="9 10" id="KW-0968">Cytoplasmic vesicle</keyword>
<comment type="subcellular location">
    <subcellularLocation>
        <location evidence="10">Cytoplasm</location>
    </subcellularLocation>
    <subcellularLocation>
        <location evidence="1 10">Golgi apparatus membrane</location>
        <topology evidence="1 10">Peripheral membrane protein</topology>
        <orientation evidence="1 10">Cytoplasmic side</orientation>
    </subcellularLocation>
    <subcellularLocation>
        <location evidence="10">Cytoplasmic vesicle</location>
        <location evidence="10">COPI-coated vesicle membrane</location>
        <topology evidence="10">Peripheral membrane protein</topology>
        <orientation evidence="10">Cytoplasmic side</orientation>
    </subcellularLocation>
</comment>
<dbReference type="PANTHER" id="PTHR10635">
    <property type="entry name" value="COATOMER SUBUNIT BETA"/>
    <property type="match status" value="1"/>
</dbReference>
<evidence type="ECO:0000259" key="14">
    <source>
        <dbReference type="Pfam" id="PF14806"/>
    </source>
</evidence>
<evidence type="ECO:0000313" key="15">
    <source>
        <dbReference type="EMBL" id="CDI56908.1"/>
    </source>
</evidence>
<evidence type="ECO:0000259" key="13">
    <source>
        <dbReference type="Pfam" id="PF07718"/>
    </source>
</evidence>
<keyword evidence="3 10" id="KW-0963">Cytoplasm</keyword>
<dbReference type="FunFam" id="1.25.10.10:FF:000451">
    <property type="entry name" value="Coatomer subunit beta"/>
    <property type="match status" value="1"/>
</dbReference>
<comment type="function">
    <text evidence="10">The coatomer is a cytosolic protein complex that binds to dilysine motifs and reversibly associates with Golgi non-clathrin-coated vesicles, which further mediate biosynthetic protein transport from the ER, via the Golgi up to the trans Golgi network. Coatomer complex is required for budding from Golgi membranes, and is essential for the retrograde Golgi-to-ER transport of dilysine-tagged proteins.</text>
</comment>
<dbReference type="PANTHER" id="PTHR10635:SF0">
    <property type="entry name" value="COATOMER SUBUNIT BETA"/>
    <property type="match status" value="1"/>
</dbReference>
<dbReference type="GO" id="GO:0005198">
    <property type="term" value="F:structural molecule activity"/>
    <property type="evidence" value="ECO:0007669"/>
    <property type="project" value="InterPro"/>
</dbReference>
<feature type="domain" description="Clathrin/coatomer adaptor adaptin-like N-terminal" evidence="12">
    <location>
        <begin position="23"/>
        <end position="499"/>
    </location>
</feature>
<dbReference type="GO" id="GO:0000139">
    <property type="term" value="C:Golgi membrane"/>
    <property type="evidence" value="ECO:0007669"/>
    <property type="project" value="UniProtKB-SubCell"/>
</dbReference>
<dbReference type="InterPro" id="IPR002553">
    <property type="entry name" value="Clathrin/coatomer_adapt-like_N"/>
</dbReference>
<dbReference type="EMBL" id="HG529705">
    <property type="protein sequence ID" value="CDI56908.1"/>
    <property type="molecule type" value="Genomic_DNA"/>
</dbReference>
<dbReference type="GO" id="GO:0006888">
    <property type="term" value="P:endoplasmic reticulum to Golgi vesicle-mediated transport"/>
    <property type="evidence" value="ECO:0007669"/>
    <property type="project" value="TreeGrafter"/>
</dbReference>
<evidence type="ECO:0000256" key="5">
    <source>
        <dbReference type="ARBA" id="ARBA00022892"/>
    </source>
</evidence>
<protein>
    <recommendedName>
        <fullName evidence="10">Coatomer subunit beta</fullName>
    </recommendedName>
    <alternativeName>
        <fullName evidence="10">Beta-coat protein</fullName>
    </alternativeName>
</protein>
<dbReference type="InterPro" id="IPR029446">
    <property type="entry name" value="COPB1_appendage_platform_dom"/>
</dbReference>
<dbReference type="GO" id="GO:0006891">
    <property type="term" value="P:intra-Golgi vesicle-mediated transport"/>
    <property type="evidence" value="ECO:0007669"/>
    <property type="project" value="TreeGrafter"/>
</dbReference>
<feature type="domain" description="Coatomer beta subunit appendage platform" evidence="14">
    <location>
        <begin position="846"/>
        <end position="974"/>
    </location>
</feature>
<organism evidence="15">
    <name type="scientific">Melanopsichium pennsylvanicum 4</name>
    <dbReference type="NCBI Taxonomy" id="1398559"/>
    <lineage>
        <taxon>Eukaryota</taxon>
        <taxon>Fungi</taxon>
        <taxon>Dikarya</taxon>
        <taxon>Basidiomycota</taxon>
        <taxon>Ustilaginomycotina</taxon>
        <taxon>Ustilaginomycetes</taxon>
        <taxon>Ustilaginales</taxon>
        <taxon>Ustilaginaceae</taxon>
        <taxon>Melanopsichium</taxon>
    </lineage>
</organism>
<feature type="domain" description="Coatomer beta subunit C-terminal" evidence="13">
    <location>
        <begin position="698"/>
        <end position="834"/>
    </location>
</feature>
<keyword evidence="4" id="KW-0677">Repeat</keyword>
<keyword evidence="5 10" id="KW-0931">ER-Golgi transport</keyword>
<dbReference type="AlphaFoldDB" id="A0A077RBM0"/>
<feature type="region of interest" description="Disordered" evidence="11">
    <location>
        <begin position="501"/>
        <end position="535"/>
    </location>
</feature>
<evidence type="ECO:0000256" key="10">
    <source>
        <dbReference type="PIRNR" id="PIRNR005727"/>
    </source>
</evidence>
<dbReference type="SUPFAM" id="SSF48371">
    <property type="entry name" value="ARM repeat"/>
    <property type="match status" value="1"/>
</dbReference>
<evidence type="ECO:0000256" key="1">
    <source>
        <dbReference type="ARBA" id="ARBA00004255"/>
    </source>
</evidence>
<evidence type="ECO:0000256" key="6">
    <source>
        <dbReference type="ARBA" id="ARBA00022927"/>
    </source>
</evidence>
<accession>A0A077RBM0</accession>
<dbReference type="GO" id="GO:0030126">
    <property type="term" value="C:COPI vesicle coat"/>
    <property type="evidence" value="ECO:0007669"/>
    <property type="project" value="InterPro"/>
</dbReference>
<dbReference type="Pfam" id="PF01602">
    <property type="entry name" value="Adaptin_N"/>
    <property type="match status" value="1"/>
</dbReference>